<reference evidence="1" key="1">
    <citation type="journal article" date="2019" name="Sci. Rep.">
        <title>Draft genome of Tanacetum cinerariifolium, the natural source of mosquito coil.</title>
        <authorList>
            <person name="Yamashiro T."/>
            <person name="Shiraishi A."/>
            <person name="Satake H."/>
            <person name="Nakayama K."/>
        </authorList>
    </citation>
    <scope>NUCLEOTIDE SEQUENCE</scope>
</reference>
<feature type="non-terminal residue" evidence="1">
    <location>
        <position position="127"/>
    </location>
</feature>
<dbReference type="AlphaFoldDB" id="A0A699UKS5"/>
<comment type="caution">
    <text evidence="1">The sequence shown here is derived from an EMBL/GenBank/DDBJ whole genome shotgun (WGS) entry which is preliminary data.</text>
</comment>
<accession>A0A699UKS5</accession>
<dbReference type="EMBL" id="BKCJ011347209">
    <property type="protein sequence ID" value="GFD23742.1"/>
    <property type="molecule type" value="Genomic_DNA"/>
</dbReference>
<organism evidence="1">
    <name type="scientific">Tanacetum cinerariifolium</name>
    <name type="common">Dalmatian daisy</name>
    <name type="synonym">Chrysanthemum cinerariifolium</name>
    <dbReference type="NCBI Taxonomy" id="118510"/>
    <lineage>
        <taxon>Eukaryota</taxon>
        <taxon>Viridiplantae</taxon>
        <taxon>Streptophyta</taxon>
        <taxon>Embryophyta</taxon>
        <taxon>Tracheophyta</taxon>
        <taxon>Spermatophyta</taxon>
        <taxon>Magnoliopsida</taxon>
        <taxon>eudicotyledons</taxon>
        <taxon>Gunneridae</taxon>
        <taxon>Pentapetalae</taxon>
        <taxon>asterids</taxon>
        <taxon>campanulids</taxon>
        <taxon>Asterales</taxon>
        <taxon>Asteraceae</taxon>
        <taxon>Asteroideae</taxon>
        <taxon>Anthemideae</taxon>
        <taxon>Anthemidinae</taxon>
        <taxon>Tanacetum</taxon>
    </lineage>
</organism>
<name>A0A699UKS5_TANCI</name>
<sequence length="127" mass="14022">IGNTAQYRRYQLLNERQAGFELRPQVLVLLGQQQVSAQLGQGLIHGEAGVFGGNLEEHAARLTERVAEHVGQNLGRGLDAGQRERDGMKALGGHFRAYFRRRPGGAQVGGFRHDEFQFQPVGVEEGE</sequence>
<gene>
    <name evidence="1" type="ORF">Tci_895711</name>
</gene>
<proteinExistence type="predicted"/>
<protein>
    <submittedName>
        <fullName evidence="1">Uncharacterized protein</fullName>
    </submittedName>
</protein>
<evidence type="ECO:0000313" key="1">
    <source>
        <dbReference type="EMBL" id="GFD23742.1"/>
    </source>
</evidence>
<feature type="non-terminal residue" evidence="1">
    <location>
        <position position="1"/>
    </location>
</feature>